<evidence type="ECO:0000313" key="3">
    <source>
        <dbReference type="Proteomes" id="UP000197418"/>
    </source>
</evidence>
<dbReference type="AlphaFoldDB" id="A0A218P5F5"/>
<dbReference type="Proteomes" id="UP000197418">
    <property type="component" value="Chromosome"/>
</dbReference>
<keyword evidence="1" id="KW-0812">Transmembrane</keyword>
<feature type="transmembrane region" description="Helical" evidence="1">
    <location>
        <begin position="12"/>
        <end position="34"/>
    </location>
</feature>
<sequence length="90" mass="10528">MDFGLFMERYGYALLLRLMVILSFGVMVGTLLFWGYFTNGIAVIFGLLYAGIMILLKRLYEFLFGEDPNAISEKTEVDRERARSFFMNRF</sequence>
<feature type="transmembrane region" description="Helical" evidence="1">
    <location>
        <begin position="40"/>
        <end position="56"/>
    </location>
</feature>
<keyword evidence="1" id="KW-0472">Membrane</keyword>
<evidence type="ECO:0000256" key="1">
    <source>
        <dbReference type="SAM" id="Phobius"/>
    </source>
</evidence>
<keyword evidence="3" id="KW-1185">Reference proteome</keyword>
<dbReference type="EMBL" id="CP015102">
    <property type="protein sequence ID" value="ASJ06013.1"/>
    <property type="molecule type" value="Genomic_DNA"/>
</dbReference>
<organism evidence="2 3">
    <name type="scientific">Thermococcus pacificus</name>
    <dbReference type="NCBI Taxonomy" id="71998"/>
    <lineage>
        <taxon>Archaea</taxon>
        <taxon>Methanobacteriati</taxon>
        <taxon>Methanobacteriota</taxon>
        <taxon>Thermococci</taxon>
        <taxon>Thermococcales</taxon>
        <taxon>Thermococcaceae</taxon>
        <taxon>Thermococcus</taxon>
    </lineage>
</organism>
<dbReference type="KEGG" id="tpaf:A3L08_01025"/>
<protein>
    <submittedName>
        <fullName evidence="2">Uncharacterized protein</fullName>
    </submittedName>
</protein>
<gene>
    <name evidence="2" type="ORF">A3L08_01025</name>
</gene>
<reference evidence="2 3" key="1">
    <citation type="submission" date="2016-04" db="EMBL/GenBank/DDBJ databases">
        <title>Complete genome sequence of Thermococcus pacificus type strain P4.</title>
        <authorList>
            <person name="Oger P.M."/>
        </authorList>
    </citation>
    <scope>NUCLEOTIDE SEQUENCE [LARGE SCALE GENOMIC DNA]</scope>
    <source>
        <strain evidence="2 3">P-4</strain>
    </source>
</reference>
<keyword evidence="1" id="KW-1133">Transmembrane helix</keyword>
<evidence type="ECO:0000313" key="2">
    <source>
        <dbReference type="EMBL" id="ASJ06013.1"/>
    </source>
</evidence>
<proteinExistence type="predicted"/>
<accession>A0A218P5F5</accession>
<name>A0A218P5F5_9EURY</name>